<keyword evidence="1" id="KW-0812">Transmembrane</keyword>
<protein>
    <recommendedName>
        <fullName evidence="3">Beta-lactamase-related domain-containing protein</fullName>
    </recommendedName>
</protein>
<dbReference type="PANTHER" id="PTHR46825">
    <property type="entry name" value="D-ALANYL-D-ALANINE-CARBOXYPEPTIDASE/ENDOPEPTIDASE AMPH"/>
    <property type="match status" value="1"/>
</dbReference>
<keyword evidence="1" id="KW-1133">Transmembrane helix</keyword>
<dbReference type="STRING" id="400727.A0A2T7NDY8"/>
<evidence type="ECO:0000313" key="4">
    <source>
        <dbReference type="EMBL" id="PVD19381.1"/>
    </source>
</evidence>
<dbReference type="EMBL" id="PZQS01000013">
    <property type="protein sequence ID" value="PVD19381.1"/>
    <property type="molecule type" value="Genomic_DNA"/>
</dbReference>
<dbReference type="AlphaFoldDB" id="A0A2T7NDY8"/>
<dbReference type="InterPro" id="IPR050491">
    <property type="entry name" value="AmpC-like"/>
</dbReference>
<evidence type="ECO:0000256" key="1">
    <source>
        <dbReference type="SAM" id="Phobius"/>
    </source>
</evidence>
<evidence type="ECO:0000313" key="5">
    <source>
        <dbReference type="Proteomes" id="UP000245119"/>
    </source>
</evidence>
<dbReference type="InterPro" id="IPR001466">
    <property type="entry name" value="Beta-lactam-related"/>
</dbReference>
<accession>A0A2T7NDY8</accession>
<reference evidence="4 5" key="1">
    <citation type="submission" date="2018-04" db="EMBL/GenBank/DDBJ databases">
        <title>The genome of golden apple snail Pomacea canaliculata provides insight into stress tolerance and invasive adaptation.</title>
        <authorList>
            <person name="Liu C."/>
            <person name="Liu B."/>
            <person name="Ren Y."/>
            <person name="Zhang Y."/>
            <person name="Wang H."/>
            <person name="Li S."/>
            <person name="Jiang F."/>
            <person name="Yin L."/>
            <person name="Zhang G."/>
            <person name="Qian W."/>
            <person name="Fan W."/>
        </authorList>
    </citation>
    <scope>NUCLEOTIDE SEQUENCE [LARGE SCALE GENOMIC DNA]</scope>
    <source>
        <strain evidence="4">SZHN2017</strain>
        <tissue evidence="4">Muscle</tissue>
    </source>
</reference>
<dbReference type="Gene3D" id="3.40.710.10">
    <property type="entry name" value="DD-peptidase/beta-lactamase superfamily"/>
    <property type="match status" value="1"/>
</dbReference>
<proteinExistence type="predicted"/>
<comment type="caution">
    <text evidence="4">The sequence shown here is derived from an EMBL/GenBank/DDBJ whole genome shotgun (WGS) entry which is preliminary data.</text>
</comment>
<keyword evidence="1" id="KW-0472">Membrane</keyword>
<evidence type="ECO:0000259" key="3">
    <source>
        <dbReference type="Pfam" id="PF00144"/>
    </source>
</evidence>
<keyword evidence="2" id="KW-0732">Signal</keyword>
<organism evidence="4 5">
    <name type="scientific">Pomacea canaliculata</name>
    <name type="common">Golden apple snail</name>
    <dbReference type="NCBI Taxonomy" id="400727"/>
    <lineage>
        <taxon>Eukaryota</taxon>
        <taxon>Metazoa</taxon>
        <taxon>Spiralia</taxon>
        <taxon>Lophotrochozoa</taxon>
        <taxon>Mollusca</taxon>
        <taxon>Gastropoda</taxon>
        <taxon>Caenogastropoda</taxon>
        <taxon>Architaenioglossa</taxon>
        <taxon>Ampullarioidea</taxon>
        <taxon>Ampullariidae</taxon>
        <taxon>Pomacea</taxon>
    </lineage>
</organism>
<dbReference type="OrthoDB" id="5946976at2759"/>
<feature type="chain" id="PRO_5015643805" description="Beta-lactamase-related domain-containing protein" evidence="2">
    <location>
        <begin position="33"/>
        <end position="579"/>
    </location>
</feature>
<keyword evidence="5" id="KW-1185">Reference proteome</keyword>
<dbReference type="SUPFAM" id="SSF56601">
    <property type="entry name" value="beta-lactamase/transpeptidase-like"/>
    <property type="match status" value="1"/>
</dbReference>
<name>A0A2T7NDY8_POMCA</name>
<dbReference type="InterPro" id="IPR012338">
    <property type="entry name" value="Beta-lactam/transpept-like"/>
</dbReference>
<feature type="domain" description="Beta-lactamase-related" evidence="3">
    <location>
        <begin position="51"/>
        <end position="377"/>
    </location>
</feature>
<evidence type="ECO:0000256" key="2">
    <source>
        <dbReference type="SAM" id="SignalP"/>
    </source>
</evidence>
<dbReference type="Proteomes" id="UP000245119">
    <property type="component" value="Linkage Group LG13"/>
</dbReference>
<dbReference type="PANTHER" id="PTHR46825:SF15">
    <property type="entry name" value="BETA-LACTAMASE-RELATED DOMAIN-CONTAINING PROTEIN"/>
    <property type="match status" value="1"/>
</dbReference>
<feature type="signal peptide" evidence="2">
    <location>
        <begin position="1"/>
        <end position="32"/>
    </location>
</feature>
<gene>
    <name evidence="4" type="ORF">C0Q70_19869</name>
</gene>
<feature type="transmembrane region" description="Helical" evidence="1">
    <location>
        <begin position="561"/>
        <end position="578"/>
    </location>
</feature>
<dbReference type="Pfam" id="PF00144">
    <property type="entry name" value="Beta-lactamase"/>
    <property type="match status" value="1"/>
</dbReference>
<sequence>MQDNIHVGLTMPGLLLIFPLVASMMCLLTTQALDIAEVDEMLTAAHACRAHTNPGLTVSVVKEGQILLSRGYGSTRIQGNPKVDENTLIGLASLTKAFAAALLLKAMDDDGRYNISTPLRHILGQDFRFADDFRTQEATVEDLLSHRMAIPPNNLIRFDSTLTRSNLQKFVLQDILSLVFRSRYLYNNLMYGLATHITEIIGQDTWENLMIRHILGPLGMARTTFSKALDPGEVNFAPPVEDYYGELKYMSVQLNKVFAELGGSGSILSTANDMAKWMNFHLYRGLVDGKRVMEEKVLEETYKPRAAITPNPLPLFQQPTVPVTHSYDAYGLGWRLGYYRGYPTLGHSGSTHGYRSLLTLIPSLKVGVFTAMTGKDPEIAFRGTLHSFLLDHVLNVTSWLNVTTMCTFPAPWYPVNETKSEPVYNHSLPLAHSLSSYTGYYSNPAYGVVEVKKWTPVDSQEQSGNENYTTNRLTVQYGLGVWDMFPIRPVSSKFPPGSEFFFGKGRNINNWLDYSPFVFHPPSQETAMVEYLSIPAFDSQVPPMFVRIHHTVESSGNTLSSSYFVCCIVFVIFILFLAA</sequence>